<gene>
    <name evidence="2" type="ORF">LEA_16912</name>
</gene>
<protein>
    <recommendedName>
        <fullName evidence="1">GIY-YIG domain-containing protein</fullName>
    </recommendedName>
</protein>
<accession>K1SYJ2</accession>
<dbReference type="AlphaFoldDB" id="K1SYJ2"/>
<proteinExistence type="predicted"/>
<name>K1SYJ2_9ZZZZ</name>
<evidence type="ECO:0000259" key="1">
    <source>
        <dbReference type="PROSITE" id="PS50164"/>
    </source>
</evidence>
<dbReference type="PROSITE" id="PS50164">
    <property type="entry name" value="GIY_YIG"/>
    <property type="match status" value="1"/>
</dbReference>
<sequence>MDYKKFRQAKAIEESNKKRLLKVNPKLDDGSGIYILWRTETHGYVGQSKGILTRLAQHMAGYEQHIDRSMKAHGLYSEENKGGYRIDFIHCPVSELDKKEREYIQKAIDAGWIVKNKTGGGQDEGKEKIADYRPAKGYRDGIQQGKKFLARELSHIINTHLVVSLKPEKMNNKVSIKALEKFKDLLDENNY</sequence>
<dbReference type="Pfam" id="PF01541">
    <property type="entry name" value="GIY-YIG"/>
    <property type="match status" value="1"/>
</dbReference>
<evidence type="ECO:0000313" key="2">
    <source>
        <dbReference type="EMBL" id="EKC52391.1"/>
    </source>
</evidence>
<dbReference type="EMBL" id="AJWY01011569">
    <property type="protein sequence ID" value="EKC52391.1"/>
    <property type="molecule type" value="Genomic_DNA"/>
</dbReference>
<dbReference type="InterPro" id="IPR000305">
    <property type="entry name" value="GIY-YIG_endonuc"/>
</dbReference>
<reference evidence="2" key="1">
    <citation type="journal article" date="2013" name="Environ. Microbiol.">
        <title>Microbiota from the distal guts of lean and obese adolescents exhibit partial functional redundancy besides clear differences in community structure.</title>
        <authorList>
            <person name="Ferrer M."/>
            <person name="Ruiz A."/>
            <person name="Lanza F."/>
            <person name="Haange S.B."/>
            <person name="Oberbach A."/>
            <person name="Till H."/>
            <person name="Bargiela R."/>
            <person name="Campoy C."/>
            <person name="Segura M.T."/>
            <person name="Richter M."/>
            <person name="von Bergen M."/>
            <person name="Seifert J."/>
            <person name="Suarez A."/>
        </authorList>
    </citation>
    <scope>NUCLEOTIDE SEQUENCE</scope>
</reference>
<dbReference type="SUPFAM" id="SSF82771">
    <property type="entry name" value="GIY-YIG endonuclease"/>
    <property type="match status" value="1"/>
</dbReference>
<feature type="domain" description="GIY-YIG" evidence="1">
    <location>
        <begin position="29"/>
        <end position="114"/>
    </location>
</feature>
<comment type="caution">
    <text evidence="2">The sequence shown here is derived from an EMBL/GenBank/DDBJ whole genome shotgun (WGS) entry which is preliminary data.</text>
</comment>
<organism evidence="2">
    <name type="scientific">human gut metagenome</name>
    <dbReference type="NCBI Taxonomy" id="408170"/>
    <lineage>
        <taxon>unclassified sequences</taxon>
        <taxon>metagenomes</taxon>
        <taxon>organismal metagenomes</taxon>
    </lineage>
</organism>
<dbReference type="InterPro" id="IPR035901">
    <property type="entry name" value="GIY-YIG_endonuc_sf"/>
</dbReference>